<sequence>NADLVAPGAAYTRYVGFSYFFSAISGVYIAAQRSTENPRLGAALLTVSGVLNIFLNWVLIYGKLGAPGLGCAGAAIATLISRAFEVAVLCVYAAVSRRLPLMPRALLHPGRVIAKDFAKYALPVVCNECLWSLAFSLYTVIMGHMADNTPILSAYTIAGNLQRMMTPA</sequence>
<feature type="transmembrane region" description="Helical" evidence="2">
    <location>
        <begin position="12"/>
        <end position="30"/>
    </location>
</feature>
<dbReference type="PANTHER" id="PTHR43298">
    <property type="entry name" value="MULTIDRUG RESISTANCE PROTEIN NORM-RELATED"/>
    <property type="match status" value="1"/>
</dbReference>
<dbReference type="PANTHER" id="PTHR43298:SF2">
    <property type="entry name" value="FMN_FAD EXPORTER YEEO-RELATED"/>
    <property type="match status" value="1"/>
</dbReference>
<comment type="caution">
    <text evidence="3">The sequence shown here is derived from an EMBL/GenBank/DDBJ whole genome shotgun (WGS) entry which is preliminary data.</text>
</comment>
<accession>K1SF84</accession>
<feature type="transmembrane region" description="Helical" evidence="2">
    <location>
        <begin position="72"/>
        <end position="95"/>
    </location>
</feature>
<protein>
    <submittedName>
        <fullName evidence="3">MATE efflux family protein</fullName>
    </submittedName>
</protein>
<keyword evidence="1" id="KW-0813">Transport</keyword>
<reference evidence="3" key="1">
    <citation type="journal article" date="2013" name="Environ. Microbiol.">
        <title>Microbiota from the distal guts of lean and obese adolescents exhibit partial functional redundancy besides clear differences in community structure.</title>
        <authorList>
            <person name="Ferrer M."/>
            <person name="Ruiz A."/>
            <person name="Lanza F."/>
            <person name="Haange S.B."/>
            <person name="Oberbach A."/>
            <person name="Till H."/>
            <person name="Bargiela R."/>
            <person name="Campoy C."/>
            <person name="Segura M.T."/>
            <person name="Richter M."/>
            <person name="von Bergen M."/>
            <person name="Seifert J."/>
            <person name="Suarez A."/>
        </authorList>
    </citation>
    <scope>NUCLEOTIDE SEQUENCE</scope>
</reference>
<evidence type="ECO:0000313" key="3">
    <source>
        <dbReference type="EMBL" id="EKC56218.1"/>
    </source>
</evidence>
<name>K1SF84_9ZZZZ</name>
<feature type="non-terminal residue" evidence="3">
    <location>
        <position position="1"/>
    </location>
</feature>
<keyword evidence="2" id="KW-0812">Transmembrane</keyword>
<keyword evidence="2" id="KW-0472">Membrane</keyword>
<proteinExistence type="predicted"/>
<evidence type="ECO:0000256" key="2">
    <source>
        <dbReference type="SAM" id="Phobius"/>
    </source>
</evidence>
<feature type="non-terminal residue" evidence="3">
    <location>
        <position position="168"/>
    </location>
</feature>
<gene>
    <name evidence="3" type="ORF">LEA_14943</name>
</gene>
<keyword evidence="2" id="KW-1133">Transmembrane helix</keyword>
<dbReference type="InterPro" id="IPR050222">
    <property type="entry name" value="MATE_MdtK"/>
</dbReference>
<dbReference type="AlphaFoldDB" id="K1SF84"/>
<feature type="transmembrane region" description="Helical" evidence="2">
    <location>
        <begin position="42"/>
        <end position="60"/>
    </location>
</feature>
<dbReference type="EMBL" id="AJWY01010191">
    <property type="protein sequence ID" value="EKC56218.1"/>
    <property type="molecule type" value="Genomic_DNA"/>
</dbReference>
<organism evidence="3">
    <name type="scientific">human gut metagenome</name>
    <dbReference type="NCBI Taxonomy" id="408170"/>
    <lineage>
        <taxon>unclassified sequences</taxon>
        <taxon>metagenomes</taxon>
        <taxon>organismal metagenomes</taxon>
    </lineage>
</organism>
<evidence type="ECO:0000256" key="1">
    <source>
        <dbReference type="ARBA" id="ARBA00022448"/>
    </source>
</evidence>